<dbReference type="Proteomes" id="UP000676565">
    <property type="component" value="Unassembled WGS sequence"/>
</dbReference>
<dbReference type="InterPro" id="IPR043129">
    <property type="entry name" value="ATPase_NBD"/>
</dbReference>
<reference evidence="3 4" key="1">
    <citation type="submission" date="2021-04" db="EMBL/GenBank/DDBJ databases">
        <authorList>
            <person name="Ivanova A."/>
        </authorList>
    </citation>
    <scope>NUCLEOTIDE SEQUENCE [LARGE SCALE GENOMIC DNA]</scope>
    <source>
        <strain evidence="3 4">G18</strain>
    </source>
</reference>
<dbReference type="EMBL" id="JAGKQQ010000001">
    <property type="protein sequence ID" value="MBP3956964.1"/>
    <property type="molecule type" value="Genomic_DNA"/>
</dbReference>
<evidence type="ECO:0000313" key="4">
    <source>
        <dbReference type="Proteomes" id="UP000676565"/>
    </source>
</evidence>
<feature type="region of interest" description="Disordered" evidence="2">
    <location>
        <begin position="314"/>
        <end position="335"/>
    </location>
</feature>
<organism evidence="3 4">
    <name type="scientific">Gemmata palustris</name>
    <dbReference type="NCBI Taxonomy" id="2822762"/>
    <lineage>
        <taxon>Bacteria</taxon>
        <taxon>Pseudomonadati</taxon>
        <taxon>Planctomycetota</taxon>
        <taxon>Planctomycetia</taxon>
        <taxon>Gemmatales</taxon>
        <taxon>Gemmataceae</taxon>
        <taxon>Gemmata</taxon>
    </lineage>
</organism>
<dbReference type="InterPro" id="IPR000600">
    <property type="entry name" value="ROK"/>
</dbReference>
<dbReference type="InterPro" id="IPR049874">
    <property type="entry name" value="ROK_cs"/>
</dbReference>
<dbReference type="CDD" id="cd23763">
    <property type="entry name" value="ASKHA_ATPase_ROK"/>
    <property type="match status" value="1"/>
</dbReference>
<evidence type="ECO:0000256" key="2">
    <source>
        <dbReference type="SAM" id="MobiDB-lite"/>
    </source>
</evidence>
<dbReference type="Gene3D" id="3.30.420.40">
    <property type="match status" value="2"/>
</dbReference>
<gene>
    <name evidence="3" type="ORF">J8F10_16970</name>
</gene>
<name>A0ABS5BTA6_9BACT</name>
<dbReference type="PANTHER" id="PTHR18964">
    <property type="entry name" value="ROK (REPRESSOR, ORF, KINASE) FAMILY"/>
    <property type="match status" value="1"/>
</dbReference>
<dbReference type="PANTHER" id="PTHR18964:SF149">
    <property type="entry name" value="BIFUNCTIONAL UDP-N-ACETYLGLUCOSAMINE 2-EPIMERASE_N-ACETYLMANNOSAMINE KINASE"/>
    <property type="match status" value="1"/>
</dbReference>
<proteinExistence type="inferred from homology"/>
<protein>
    <submittedName>
        <fullName evidence="3">ROK family protein</fullName>
    </submittedName>
</protein>
<dbReference type="PROSITE" id="PS01125">
    <property type="entry name" value="ROK"/>
    <property type="match status" value="1"/>
</dbReference>
<sequence>MSTGYWLGVDLGGTKILAGLFDDDLKLLARAKQPTSAGGGPTGVVANIVKAVDEAVRAADVDPNKIRGMCIGVPGQIELGTTRVKFAPNLDWRDVDVKPLLPASWQWPLVVENDVRMGTYGEFAHGAAKGARNVLGVFVGTGVGGGMILNGELFTGFNGNAGEIGHLIVHWRRGTELEGIAGRKYMMKRAKEILDDAPKRVRKEWKGVDLSGVRSSQLAEYYQKDDPVAVQLVDDAARALGAALGGLVNFISPQVIVVGGGVTGALGDTFIERIWEIAQRYALPGAATGVKCVSAQLGDDSGIVGCAAYAKAHQPGAEPAPGQPDSTEVVQREAI</sequence>
<dbReference type="Pfam" id="PF00480">
    <property type="entry name" value="ROK"/>
    <property type="match status" value="1"/>
</dbReference>
<dbReference type="RefSeq" id="WP_210655578.1">
    <property type="nucleotide sequence ID" value="NZ_JAGKQQ010000001.1"/>
</dbReference>
<comment type="similarity">
    <text evidence="1">Belongs to the ROK (NagC/XylR) family.</text>
</comment>
<dbReference type="SUPFAM" id="SSF53067">
    <property type="entry name" value="Actin-like ATPase domain"/>
    <property type="match status" value="1"/>
</dbReference>
<evidence type="ECO:0000313" key="3">
    <source>
        <dbReference type="EMBL" id="MBP3956964.1"/>
    </source>
</evidence>
<keyword evidence="4" id="KW-1185">Reference proteome</keyword>
<accession>A0ABS5BTA6</accession>
<evidence type="ECO:0000256" key="1">
    <source>
        <dbReference type="ARBA" id="ARBA00006479"/>
    </source>
</evidence>
<comment type="caution">
    <text evidence="3">The sequence shown here is derived from an EMBL/GenBank/DDBJ whole genome shotgun (WGS) entry which is preliminary data.</text>
</comment>